<reference evidence="1" key="1">
    <citation type="journal article" date="2022" name="J. Appl. Microbiol.">
        <title>Bacteriophage-Antibiotic Combinations Against Multidrug-Resistant Pseudomonas aeruginosa.</title>
        <authorList>
            <person name="Holger D."/>
            <person name="Lev K.L."/>
            <person name="Kebriaei R."/>
            <person name="Morrisette T."/>
            <person name="Shah R."/>
            <person name="Alexander J."/>
            <person name="Lehman S.M."/>
            <person name="Rybak M.J."/>
        </authorList>
    </citation>
    <scope>NUCLEOTIDE SEQUENCE</scope>
</reference>
<accession>A0AAE9HKF7</accession>
<dbReference type="Proteomes" id="UP000831536">
    <property type="component" value="Segment"/>
</dbReference>
<evidence type="ECO:0000313" key="2">
    <source>
        <dbReference type="Proteomes" id="UP000831536"/>
    </source>
</evidence>
<sequence>MFIIPEWTPEFEKSAADEGWLISETYIVGHAYEVQRIDDPEAYSEATGNAVPHLGCDAEAWALVMAGTRPYHVAARDFLAYHSPRELELMMEHVRINS</sequence>
<evidence type="ECO:0000313" key="1">
    <source>
        <dbReference type="EMBL" id="UPW35981.1"/>
    </source>
</evidence>
<dbReference type="EMBL" id="ON169972">
    <property type="protein sequence ID" value="UPW35981.1"/>
    <property type="molecule type" value="Genomic_DNA"/>
</dbReference>
<gene>
    <name evidence="1" type="ORF">EM_196</name>
</gene>
<keyword evidence="2" id="KW-1185">Reference proteome</keyword>
<name>A0AAE9HKF7_9CAUD</name>
<protein>
    <submittedName>
        <fullName evidence="1">Uncharacterized protein</fullName>
    </submittedName>
</protein>
<proteinExistence type="predicted"/>
<organism evidence="1 2">
    <name type="scientific">Pseudomonas phage EM</name>
    <dbReference type="NCBI Taxonomy" id="2936914"/>
    <lineage>
        <taxon>Viruses</taxon>
        <taxon>Duplodnaviria</taxon>
        <taxon>Heunggongvirae</taxon>
        <taxon>Uroviricota</taxon>
        <taxon>Caudoviricetes</taxon>
        <taxon>Vandenendeviridae</taxon>
        <taxon>Skurskavirinae</taxon>
        <taxon>Baldwinvirus</taxon>
        <taxon>Baldwinvirus EM</taxon>
    </lineage>
</organism>